<accession>A0A8S9VCG1</accession>
<sequence>MVGVGSESSSTKTHGGDQRDDHHSTEAGCNQGKHTESVVKIKTASNHGKQYTQACINVLLDEDGEGQTLSWATARGFRNLAPTPSSLNAADDYFECAPVVM</sequence>
<dbReference type="Proteomes" id="UP000704712">
    <property type="component" value="Unassembled WGS sequence"/>
</dbReference>
<evidence type="ECO:0000313" key="3">
    <source>
        <dbReference type="Proteomes" id="UP000704712"/>
    </source>
</evidence>
<protein>
    <submittedName>
        <fullName evidence="2">Uncharacterized protein</fullName>
    </submittedName>
</protein>
<dbReference type="AlphaFoldDB" id="A0A8S9VCG1"/>
<feature type="region of interest" description="Disordered" evidence="1">
    <location>
        <begin position="1"/>
        <end position="35"/>
    </location>
</feature>
<evidence type="ECO:0000313" key="2">
    <source>
        <dbReference type="EMBL" id="KAF4150403.1"/>
    </source>
</evidence>
<feature type="compositionally biased region" description="Polar residues" evidence="1">
    <location>
        <begin position="1"/>
        <end position="13"/>
    </location>
</feature>
<comment type="caution">
    <text evidence="2">The sequence shown here is derived from an EMBL/GenBank/DDBJ whole genome shotgun (WGS) entry which is preliminary data.</text>
</comment>
<organism evidence="2 3">
    <name type="scientific">Phytophthora infestans</name>
    <name type="common">Potato late blight agent</name>
    <name type="synonym">Botrytis infestans</name>
    <dbReference type="NCBI Taxonomy" id="4787"/>
    <lineage>
        <taxon>Eukaryota</taxon>
        <taxon>Sar</taxon>
        <taxon>Stramenopiles</taxon>
        <taxon>Oomycota</taxon>
        <taxon>Peronosporomycetes</taxon>
        <taxon>Peronosporales</taxon>
        <taxon>Peronosporaceae</taxon>
        <taxon>Phytophthora</taxon>
    </lineage>
</organism>
<dbReference type="EMBL" id="JAACNO010000077">
    <property type="protein sequence ID" value="KAF4150403.1"/>
    <property type="molecule type" value="Genomic_DNA"/>
</dbReference>
<gene>
    <name evidence="2" type="ORF">GN958_ATG00401</name>
</gene>
<feature type="compositionally biased region" description="Basic and acidic residues" evidence="1">
    <location>
        <begin position="14"/>
        <end position="25"/>
    </location>
</feature>
<name>A0A8S9VCG1_PHYIN</name>
<evidence type="ECO:0000256" key="1">
    <source>
        <dbReference type="SAM" id="MobiDB-lite"/>
    </source>
</evidence>
<reference evidence="2" key="1">
    <citation type="submission" date="2020-03" db="EMBL/GenBank/DDBJ databases">
        <title>Hybrid Assembly of Korean Phytophthora infestans isolates.</title>
        <authorList>
            <person name="Prokchorchik M."/>
            <person name="Lee Y."/>
            <person name="Seo J."/>
            <person name="Cho J.-H."/>
            <person name="Park Y.-E."/>
            <person name="Jang D.-C."/>
            <person name="Im J.-S."/>
            <person name="Choi J.-G."/>
            <person name="Park H.-J."/>
            <person name="Lee G.-B."/>
            <person name="Lee Y.-G."/>
            <person name="Hong S.-Y."/>
            <person name="Cho K."/>
            <person name="Sohn K.H."/>
        </authorList>
    </citation>
    <scope>NUCLEOTIDE SEQUENCE</scope>
    <source>
        <strain evidence="2">KR_2_A2</strain>
    </source>
</reference>
<proteinExistence type="predicted"/>